<sequence length="45" mass="5381">MSRSYKNLLKRYKITQSMSRKGNCYDNACIESFFSKLKNHTPVEY</sequence>
<dbReference type="InterPro" id="IPR012337">
    <property type="entry name" value="RNaseH-like_sf"/>
</dbReference>
<keyword evidence="3" id="KW-1185">Reference proteome</keyword>
<evidence type="ECO:0000313" key="1">
    <source>
        <dbReference type="EMBL" id="NFR61157.1"/>
    </source>
</evidence>
<accession>A0A6B4WSW4</accession>
<dbReference type="EMBL" id="SXCS01000003">
    <property type="protein sequence ID" value="NFR61157.1"/>
    <property type="molecule type" value="Genomic_DNA"/>
</dbReference>
<evidence type="ECO:0000313" key="4">
    <source>
        <dbReference type="Proteomes" id="UP000486601"/>
    </source>
</evidence>
<dbReference type="PANTHER" id="PTHR46889">
    <property type="entry name" value="TRANSPOSASE INSF FOR INSERTION SEQUENCE IS3B-RELATED"/>
    <property type="match status" value="1"/>
</dbReference>
<dbReference type="InterPro" id="IPR050900">
    <property type="entry name" value="Transposase_IS3/IS150/IS904"/>
</dbReference>
<evidence type="ECO:0000313" key="3">
    <source>
        <dbReference type="Proteomes" id="UP000223854"/>
    </source>
</evidence>
<name>A0A6B4WSW4_CLOSG</name>
<dbReference type="InterPro" id="IPR036397">
    <property type="entry name" value="RNaseH_sf"/>
</dbReference>
<dbReference type="Gene3D" id="3.30.420.10">
    <property type="entry name" value="Ribonuclease H-like superfamily/Ribonuclease H"/>
    <property type="match status" value="1"/>
</dbReference>
<dbReference type="AlphaFoldDB" id="A0A6B4WSW4"/>
<dbReference type="GO" id="GO:0003676">
    <property type="term" value="F:nucleic acid binding"/>
    <property type="evidence" value="ECO:0007669"/>
    <property type="project" value="InterPro"/>
</dbReference>
<reference evidence="1 4" key="2">
    <citation type="submission" date="2019-04" db="EMBL/GenBank/DDBJ databases">
        <title>Genome sequencing of Clostridium botulinum Groups I-IV and Clostridium butyricum.</title>
        <authorList>
            <person name="Brunt J."/>
            <person name="Van Vliet A.H.M."/>
            <person name="Stringer S.C."/>
            <person name="Carter A.T."/>
            <person name="Peck M.W."/>
        </authorList>
    </citation>
    <scope>NUCLEOTIDE SEQUENCE [LARGE SCALE GENOMIC DNA]</scope>
    <source>
        <strain evidence="1 4">IFR 18/108</strain>
    </source>
</reference>
<dbReference type="Proteomes" id="UP000223854">
    <property type="component" value="Unassembled WGS sequence"/>
</dbReference>
<protein>
    <submittedName>
        <fullName evidence="1">Transposase family protein</fullName>
    </submittedName>
</protein>
<proteinExistence type="predicted"/>
<evidence type="ECO:0000313" key="2">
    <source>
        <dbReference type="EMBL" id="PHH01344.1"/>
    </source>
</evidence>
<organism evidence="1 4">
    <name type="scientific">Clostridium sporogenes</name>
    <dbReference type="NCBI Taxonomy" id="1509"/>
    <lineage>
        <taxon>Bacteria</taxon>
        <taxon>Bacillati</taxon>
        <taxon>Bacillota</taxon>
        <taxon>Clostridia</taxon>
        <taxon>Eubacteriales</taxon>
        <taxon>Clostridiaceae</taxon>
        <taxon>Clostridium</taxon>
    </lineage>
</organism>
<comment type="caution">
    <text evidence="1">The sequence shown here is derived from an EMBL/GenBank/DDBJ whole genome shotgun (WGS) entry which is preliminary data.</text>
</comment>
<dbReference type="SUPFAM" id="SSF53098">
    <property type="entry name" value="Ribonuclease H-like"/>
    <property type="match status" value="1"/>
</dbReference>
<gene>
    <name evidence="2" type="ORF">CRX47_16475</name>
    <name evidence="1" type="ORF">FDF70_06525</name>
</gene>
<dbReference type="EMBL" id="PDLH01000007">
    <property type="protein sequence ID" value="PHH01344.1"/>
    <property type="molecule type" value="Genomic_DNA"/>
</dbReference>
<dbReference type="Proteomes" id="UP000486601">
    <property type="component" value="Unassembled WGS sequence"/>
</dbReference>
<dbReference type="PANTHER" id="PTHR46889:SF4">
    <property type="entry name" value="TRANSPOSASE INSO FOR INSERTION SEQUENCE ELEMENT IS911B-RELATED"/>
    <property type="match status" value="1"/>
</dbReference>
<reference evidence="2 3" key="1">
    <citation type="submission" date="2017-09" db="EMBL/GenBank/DDBJ databases">
        <title>FDA dAtabase for Regulatory Grade micrObial Sequences (FDA-ARGOS): Supporting development and validation of Infectious Disease Dx tests.</title>
        <authorList>
            <person name="Kerrigan L."/>
            <person name="Long C."/>
            <person name="Tallon L.J."/>
            <person name="Sadzewicz L."/>
            <person name="Ott S."/>
            <person name="Zhao X."/>
            <person name="Nagaraj S."/>
            <person name="Vavikolanu K."/>
            <person name="Aluvathingal J."/>
            <person name="Nadendla S."/>
            <person name="Sichtig H."/>
        </authorList>
    </citation>
    <scope>NUCLEOTIDE SEQUENCE [LARGE SCALE GENOMIC DNA]</scope>
    <source>
        <strain evidence="2 3">FDAARGOS_423</strain>
    </source>
</reference>